<organism evidence="1 2">
    <name type="scientific">Pseudomonas nitroreducens</name>
    <dbReference type="NCBI Taxonomy" id="46680"/>
    <lineage>
        <taxon>Bacteria</taxon>
        <taxon>Pseudomonadati</taxon>
        <taxon>Pseudomonadota</taxon>
        <taxon>Gammaproteobacteria</taxon>
        <taxon>Pseudomonadales</taxon>
        <taxon>Pseudomonadaceae</taxon>
        <taxon>Pseudomonas</taxon>
    </lineage>
</organism>
<dbReference type="KEGG" id="pnt:G5B91_17740"/>
<name>A0A6G6IYH9_PSENT</name>
<protein>
    <submittedName>
        <fullName evidence="1">Uncharacterized protein</fullName>
    </submittedName>
</protein>
<sequence>MNVEASQVTKLTITGADRLDPITVFIEDLGGRNVKLPDNPDYITRAGKITIECFGDSWSAYWGSMGPGFVSQFVTGASVDYLVGCLARGAEIDREVFDGKALEAAARRCILDCRRGRTAKWECFSLDKEEARQLYDAADDLSNFETGEGLMYSAEASELLTKLFGEEWHYAVSEHAMVPHPKRQYLARIVEAVQQALQLQQQAAAA</sequence>
<evidence type="ECO:0000313" key="2">
    <source>
        <dbReference type="Proteomes" id="UP000501063"/>
    </source>
</evidence>
<reference evidence="1 2" key="1">
    <citation type="submission" date="2020-02" db="EMBL/GenBank/DDBJ databases">
        <title>Integrative conjugative elements (ICEs) and plasmids drive adaptation of Pseudomonas nitroreducens strain HBP1 to wastewater environment.</title>
        <authorList>
            <person name="Sentchilo V."/>
            <person name="Carraro N."/>
            <person name="Bertelli C."/>
            <person name="van der Meer J.R."/>
        </authorList>
    </citation>
    <scope>NUCLEOTIDE SEQUENCE [LARGE SCALE GENOMIC DNA]</scope>
    <source>
        <strain evidence="1 2">HBP1</strain>
    </source>
</reference>
<dbReference type="Proteomes" id="UP000501063">
    <property type="component" value="Chromosome"/>
</dbReference>
<accession>A0A6G6IYH9</accession>
<dbReference type="InterPro" id="IPR058701">
    <property type="entry name" value="PhiTE_072-like"/>
</dbReference>
<evidence type="ECO:0000313" key="1">
    <source>
        <dbReference type="EMBL" id="QIE88017.1"/>
    </source>
</evidence>
<proteinExistence type="predicted"/>
<dbReference type="AlphaFoldDB" id="A0A6G6IYH9"/>
<dbReference type="Pfam" id="PF26211">
    <property type="entry name" value="Phage_phiTE_072"/>
    <property type="match status" value="1"/>
</dbReference>
<dbReference type="RefSeq" id="WP_038803804.1">
    <property type="nucleotide sequence ID" value="NZ_CP049140.1"/>
</dbReference>
<gene>
    <name evidence="1" type="ORF">G5B91_17740</name>
</gene>
<dbReference type="EMBL" id="CP049140">
    <property type="protein sequence ID" value="QIE88017.1"/>
    <property type="molecule type" value="Genomic_DNA"/>
</dbReference>